<proteinExistence type="predicted"/>
<reference evidence="2" key="1">
    <citation type="journal article" date="2012" name="Proc. Natl. Acad. Sci. U.S.A.">
        <title>Antigenic diversity is generated by distinct evolutionary mechanisms in African trypanosome species.</title>
        <authorList>
            <person name="Jackson A.P."/>
            <person name="Berry A."/>
            <person name="Aslett M."/>
            <person name="Allison H.C."/>
            <person name="Burton P."/>
            <person name="Vavrova-Anderson J."/>
            <person name="Brown R."/>
            <person name="Browne H."/>
            <person name="Corton N."/>
            <person name="Hauser H."/>
            <person name="Gamble J."/>
            <person name="Gilderthorp R."/>
            <person name="Marcello L."/>
            <person name="McQuillan J."/>
            <person name="Otto T.D."/>
            <person name="Quail M.A."/>
            <person name="Sanders M.J."/>
            <person name="van Tonder A."/>
            <person name="Ginger M.L."/>
            <person name="Field M.C."/>
            <person name="Barry J.D."/>
            <person name="Hertz-Fowler C."/>
            <person name="Berriman M."/>
        </authorList>
    </citation>
    <scope>NUCLEOTIDE SEQUENCE</scope>
    <source>
        <strain evidence="2">Y486</strain>
    </source>
</reference>
<sequence length="194" mass="21300">MGTVYNPTRANERVYPLVGTHNAAFCAPPAHITGPTVRKRARPAGEAPAQHNGSAVPHSFRTGKHGHTWVAAGPGDHAGGTVICSSSTHPGLTNRIRPIRLRSTPQSLVHVTPLAQKMSFAGRQQFQVYRSSPQESHRDGHLREVQCSAIRKSKNCKQNAPARATRSARQCKRHNAHLAVQKQAPVWHKWPRAH</sequence>
<evidence type="ECO:0000313" key="2">
    <source>
        <dbReference type="EMBL" id="CCC46418.1"/>
    </source>
</evidence>
<accession>G0TR54</accession>
<name>G0TR54_TRYVY</name>
<gene>
    <name evidence="2" type="ORF">TVY486_0100660</name>
</gene>
<evidence type="ECO:0000256" key="1">
    <source>
        <dbReference type="SAM" id="MobiDB-lite"/>
    </source>
</evidence>
<organism evidence="2">
    <name type="scientific">Trypanosoma vivax (strain Y486)</name>
    <dbReference type="NCBI Taxonomy" id="1055687"/>
    <lineage>
        <taxon>Eukaryota</taxon>
        <taxon>Discoba</taxon>
        <taxon>Euglenozoa</taxon>
        <taxon>Kinetoplastea</taxon>
        <taxon>Metakinetoplastina</taxon>
        <taxon>Trypanosomatida</taxon>
        <taxon>Trypanosomatidae</taxon>
        <taxon>Trypanosoma</taxon>
        <taxon>Duttonella</taxon>
    </lineage>
</organism>
<dbReference type="EMBL" id="HE573017">
    <property type="protein sequence ID" value="CCC46418.1"/>
    <property type="molecule type" value="Genomic_DNA"/>
</dbReference>
<protein>
    <submittedName>
        <fullName evidence="2">Uncharacterized protein</fullName>
    </submittedName>
</protein>
<dbReference type="AlphaFoldDB" id="G0TR54"/>
<feature type="region of interest" description="Disordered" evidence="1">
    <location>
        <begin position="34"/>
        <end position="64"/>
    </location>
</feature>